<gene>
    <name evidence="2" type="ORF">M422DRAFT_274257</name>
</gene>
<accession>A0A0C9U6Z5</accession>
<dbReference type="EMBL" id="KN837451">
    <property type="protein sequence ID" value="KIJ24862.1"/>
    <property type="molecule type" value="Genomic_DNA"/>
</dbReference>
<name>A0A0C9U6Z5_SPHS4</name>
<reference evidence="2 3" key="1">
    <citation type="submission" date="2014-06" db="EMBL/GenBank/DDBJ databases">
        <title>Evolutionary Origins and Diversification of the Mycorrhizal Mutualists.</title>
        <authorList>
            <consortium name="DOE Joint Genome Institute"/>
            <consortium name="Mycorrhizal Genomics Consortium"/>
            <person name="Kohler A."/>
            <person name="Kuo A."/>
            <person name="Nagy L.G."/>
            <person name="Floudas D."/>
            <person name="Copeland A."/>
            <person name="Barry K.W."/>
            <person name="Cichocki N."/>
            <person name="Veneault-Fourrey C."/>
            <person name="LaButti K."/>
            <person name="Lindquist E.A."/>
            <person name="Lipzen A."/>
            <person name="Lundell T."/>
            <person name="Morin E."/>
            <person name="Murat C."/>
            <person name="Riley R."/>
            <person name="Ohm R."/>
            <person name="Sun H."/>
            <person name="Tunlid A."/>
            <person name="Henrissat B."/>
            <person name="Grigoriev I.V."/>
            <person name="Hibbett D.S."/>
            <person name="Martin F."/>
        </authorList>
    </citation>
    <scope>NUCLEOTIDE SEQUENCE [LARGE SCALE GENOMIC DNA]</scope>
    <source>
        <strain evidence="2 3">SS14</strain>
    </source>
</reference>
<dbReference type="AlphaFoldDB" id="A0A0C9U6Z5"/>
<evidence type="ECO:0000313" key="2">
    <source>
        <dbReference type="EMBL" id="KIJ24862.1"/>
    </source>
</evidence>
<sequence>MSNDKEPTPSNCAPSPLDSNQQEDNVEDNWDPERLVPQLILDDGSKHDSSGSVHASSIIGSDHSLDEREEEQSDPDKKESEEMDVENTPSIMAESNLDEDTPASHFLGIMPTPSLQLDSDVYPAENVPVGREQAAKGSICHSHVY</sequence>
<proteinExistence type="predicted"/>
<dbReference type="Proteomes" id="UP000054279">
    <property type="component" value="Unassembled WGS sequence"/>
</dbReference>
<keyword evidence="3" id="KW-1185">Reference proteome</keyword>
<organism evidence="2 3">
    <name type="scientific">Sphaerobolus stellatus (strain SS14)</name>
    <dbReference type="NCBI Taxonomy" id="990650"/>
    <lineage>
        <taxon>Eukaryota</taxon>
        <taxon>Fungi</taxon>
        <taxon>Dikarya</taxon>
        <taxon>Basidiomycota</taxon>
        <taxon>Agaricomycotina</taxon>
        <taxon>Agaricomycetes</taxon>
        <taxon>Phallomycetidae</taxon>
        <taxon>Geastrales</taxon>
        <taxon>Sphaerobolaceae</taxon>
        <taxon>Sphaerobolus</taxon>
    </lineage>
</organism>
<feature type="region of interest" description="Disordered" evidence="1">
    <location>
        <begin position="1"/>
        <end position="111"/>
    </location>
</feature>
<dbReference type="HOGENOM" id="CLU_1788036_0_0_1"/>
<feature type="compositionally biased region" description="Polar residues" evidence="1">
    <location>
        <begin position="50"/>
        <end position="59"/>
    </location>
</feature>
<evidence type="ECO:0000256" key="1">
    <source>
        <dbReference type="SAM" id="MobiDB-lite"/>
    </source>
</evidence>
<evidence type="ECO:0000313" key="3">
    <source>
        <dbReference type="Proteomes" id="UP000054279"/>
    </source>
</evidence>
<feature type="compositionally biased region" description="Polar residues" evidence="1">
    <location>
        <begin position="8"/>
        <end position="23"/>
    </location>
</feature>
<protein>
    <submittedName>
        <fullName evidence="2">Uncharacterized protein</fullName>
    </submittedName>
</protein>